<evidence type="ECO:0000256" key="4">
    <source>
        <dbReference type="PROSITE-ProRule" id="PRU00027"/>
    </source>
</evidence>
<evidence type="ECO:0000313" key="8">
    <source>
        <dbReference type="Proteomes" id="UP001472677"/>
    </source>
</evidence>
<keyword evidence="8" id="KW-1185">Reference proteome</keyword>
<gene>
    <name evidence="7" type="ORF">V6N12_002572</name>
</gene>
<accession>A0ABR2E9C6</accession>
<evidence type="ECO:0000259" key="6">
    <source>
        <dbReference type="PROSITE" id="PS50808"/>
    </source>
</evidence>
<feature type="domain" description="BED-type" evidence="6">
    <location>
        <begin position="54"/>
        <end position="113"/>
    </location>
</feature>
<evidence type="ECO:0000313" key="7">
    <source>
        <dbReference type="EMBL" id="KAK8556159.1"/>
    </source>
</evidence>
<protein>
    <recommendedName>
        <fullName evidence="6">BED-type domain-containing protein</fullName>
    </recommendedName>
</protein>
<feature type="region of interest" description="Disordered" evidence="5">
    <location>
        <begin position="1"/>
        <end position="55"/>
    </location>
</feature>
<dbReference type="InterPro" id="IPR036236">
    <property type="entry name" value="Znf_C2H2_sf"/>
</dbReference>
<proteinExistence type="predicted"/>
<keyword evidence="2 4" id="KW-0863">Zinc-finger</keyword>
<dbReference type="InterPro" id="IPR003656">
    <property type="entry name" value="Znf_BED"/>
</dbReference>
<evidence type="ECO:0000256" key="1">
    <source>
        <dbReference type="ARBA" id="ARBA00022723"/>
    </source>
</evidence>
<dbReference type="Pfam" id="PF02892">
    <property type="entry name" value="zf-BED"/>
    <property type="match status" value="1"/>
</dbReference>
<dbReference type="PROSITE" id="PS50808">
    <property type="entry name" value="ZF_BED"/>
    <property type="match status" value="1"/>
</dbReference>
<evidence type="ECO:0000256" key="2">
    <source>
        <dbReference type="ARBA" id="ARBA00022771"/>
    </source>
</evidence>
<dbReference type="Proteomes" id="UP001472677">
    <property type="component" value="Unassembled WGS sequence"/>
</dbReference>
<dbReference type="InterPro" id="IPR053031">
    <property type="entry name" value="Cuticle_assoc_protein"/>
</dbReference>
<dbReference type="PANTHER" id="PTHR34396:SF25">
    <property type="entry name" value="BOUNDARY ELEMENT ASSOCIATED FACTOR"/>
    <property type="match status" value="1"/>
</dbReference>
<keyword evidence="1" id="KW-0479">Metal-binding</keyword>
<dbReference type="SUPFAM" id="SSF57667">
    <property type="entry name" value="beta-beta-alpha zinc fingers"/>
    <property type="match status" value="1"/>
</dbReference>
<keyword evidence="3" id="KW-0862">Zinc</keyword>
<dbReference type="EMBL" id="JBBPBM010000017">
    <property type="protein sequence ID" value="KAK8556159.1"/>
    <property type="molecule type" value="Genomic_DNA"/>
</dbReference>
<name>A0ABR2E9C6_9ROSI</name>
<sequence length="124" mass="14073">MSNSKGNSVSSTAPTHEFSTQESVIPNSEDTQPSLSKPNDVVDNNESSEYNPSRLKSTVWEHFTKENINNEWKAICKHCNRKLDGDSKNGTKHLHVHLGRCNKRGQLDIRQQVLVAIRKSRMEN</sequence>
<evidence type="ECO:0000256" key="5">
    <source>
        <dbReference type="SAM" id="MobiDB-lite"/>
    </source>
</evidence>
<organism evidence="7 8">
    <name type="scientific">Hibiscus sabdariffa</name>
    <name type="common">roselle</name>
    <dbReference type="NCBI Taxonomy" id="183260"/>
    <lineage>
        <taxon>Eukaryota</taxon>
        <taxon>Viridiplantae</taxon>
        <taxon>Streptophyta</taxon>
        <taxon>Embryophyta</taxon>
        <taxon>Tracheophyta</taxon>
        <taxon>Spermatophyta</taxon>
        <taxon>Magnoliopsida</taxon>
        <taxon>eudicotyledons</taxon>
        <taxon>Gunneridae</taxon>
        <taxon>Pentapetalae</taxon>
        <taxon>rosids</taxon>
        <taxon>malvids</taxon>
        <taxon>Malvales</taxon>
        <taxon>Malvaceae</taxon>
        <taxon>Malvoideae</taxon>
        <taxon>Hibiscus</taxon>
    </lineage>
</organism>
<evidence type="ECO:0000256" key="3">
    <source>
        <dbReference type="ARBA" id="ARBA00022833"/>
    </source>
</evidence>
<comment type="caution">
    <text evidence="7">The sequence shown here is derived from an EMBL/GenBank/DDBJ whole genome shotgun (WGS) entry which is preliminary data.</text>
</comment>
<dbReference type="PANTHER" id="PTHR34396">
    <property type="entry name" value="OS03G0264950 PROTEIN-RELATED"/>
    <property type="match status" value="1"/>
</dbReference>
<dbReference type="SMART" id="SM00614">
    <property type="entry name" value="ZnF_BED"/>
    <property type="match status" value="1"/>
</dbReference>
<reference evidence="7 8" key="1">
    <citation type="journal article" date="2024" name="G3 (Bethesda)">
        <title>Genome assembly of Hibiscus sabdariffa L. provides insights into metabolisms of medicinal natural products.</title>
        <authorList>
            <person name="Kim T."/>
        </authorList>
    </citation>
    <scope>NUCLEOTIDE SEQUENCE [LARGE SCALE GENOMIC DNA]</scope>
    <source>
        <strain evidence="7">TK-2024</strain>
        <tissue evidence="7">Old leaves</tissue>
    </source>
</reference>